<reference evidence="1" key="2">
    <citation type="submission" date="2021-01" db="UniProtKB">
        <authorList>
            <consortium name="EnsemblPlants"/>
        </authorList>
    </citation>
    <scope>IDENTIFICATION</scope>
</reference>
<evidence type="ECO:0008006" key="3">
    <source>
        <dbReference type="Google" id="ProtNLM"/>
    </source>
</evidence>
<accession>A0A7N2KV03</accession>
<dbReference type="Proteomes" id="UP000594261">
    <property type="component" value="Chromosome 2"/>
</dbReference>
<proteinExistence type="predicted"/>
<dbReference type="InParanoid" id="A0A7N2KV03"/>
<reference evidence="2" key="1">
    <citation type="journal article" date="2016" name="G3 (Bethesda)">
        <title>First Draft Assembly and Annotation of the Genome of a California Endemic Oak Quercus lobata Nee (Fagaceae).</title>
        <authorList>
            <person name="Sork V.L."/>
            <person name="Fitz-Gibbon S.T."/>
            <person name="Puiu D."/>
            <person name="Crepeau M."/>
            <person name="Gugger P.F."/>
            <person name="Sherman R."/>
            <person name="Stevens K."/>
            <person name="Langley C.H."/>
            <person name="Pellegrini M."/>
            <person name="Salzberg S.L."/>
        </authorList>
    </citation>
    <scope>NUCLEOTIDE SEQUENCE [LARGE SCALE GENOMIC DNA]</scope>
    <source>
        <strain evidence="2">cv. SW786</strain>
    </source>
</reference>
<evidence type="ECO:0000313" key="1">
    <source>
        <dbReference type="EnsemblPlants" id="QL02p028228:mrna"/>
    </source>
</evidence>
<dbReference type="Gramene" id="QL02p028228:mrna">
    <property type="protein sequence ID" value="QL02p028228:mrna"/>
    <property type="gene ID" value="QL02p028228"/>
</dbReference>
<dbReference type="EnsemblPlants" id="QL02p028228:mrna">
    <property type="protein sequence ID" value="QL02p028228:mrna"/>
    <property type="gene ID" value="QL02p028228"/>
</dbReference>
<dbReference type="AlphaFoldDB" id="A0A7N2KV03"/>
<evidence type="ECO:0000313" key="2">
    <source>
        <dbReference type="Proteomes" id="UP000594261"/>
    </source>
</evidence>
<name>A0A7N2KV03_QUELO</name>
<keyword evidence="2" id="KW-1185">Reference proteome</keyword>
<sequence>MSHDEDQVMDIIHNGFKELYQTQHLACVSTEDIDINWAAALSEEESCKLSAMPSALEIHKALFSLKPYKAPGMDGLHAGFFQHFWHILGPSVIEEVLTTFSTKLFPSYLNQTLVVLIPNRNGPEVFGHFRPIRVTHTSTQVERSSASIFNHTPKSSTMRSFYSSLLSYSFSDLAGASKLASTATTDLRWKRFDLEALLSTLGTTPLEARF</sequence>
<organism evidence="1 2">
    <name type="scientific">Quercus lobata</name>
    <name type="common">Valley oak</name>
    <dbReference type="NCBI Taxonomy" id="97700"/>
    <lineage>
        <taxon>Eukaryota</taxon>
        <taxon>Viridiplantae</taxon>
        <taxon>Streptophyta</taxon>
        <taxon>Embryophyta</taxon>
        <taxon>Tracheophyta</taxon>
        <taxon>Spermatophyta</taxon>
        <taxon>Magnoliopsida</taxon>
        <taxon>eudicotyledons</taxon>
        <taxon>Gunneridae</taxon>
        <taxon>Pentapetalae</taxon>
        <taxon>rosids</taxon>
        <taxon>fabids</taxon>
        <taxon>Fagales</taxon>
        <taxon>Fagaceae</taxon>
        <taxon>Quercus</taxon>
    </lineage>
</organism>
<protein>
    <recommendedName>
        <fullName evidence="3">Reverse transcriptase</fullName>
    </recommendedName>
</protein>